<dbReference type="GO" id="GO:0004519">
    <property type="term" value="F:endonuclease activity"/>
    <property type="evidence" value="ECO:0007669"/>
    <property type="project" value="InterPro"/>
</dbReference>
<dbReference type="InterPro" id="IPR003615">
    <property type="entry name" value="HNH_nuc"/>
</dbReference>
<name>A0A0F8W203_9ZZZZ</name>
<dbReference type="AlphaFoldDB" id="A0A0F8W203"/>
<proteinExistence type="predicted"/>
<evidence type="ECO:0000259" key="1">
    <source>
        <dbReference type="Pfam" id="PF13392"/>
    </source>
</evidence>
<dbReference type="EMBL" id="LAZR01067868">
    <property type="protein sequence ID" value="KKK50742.1"/>
    <property type="molecule type" value="Genomic_DNA"/>
</dbReference>
<sequence length="134" mass="15517">RLNKYTYVMSGHLLWGAFLNAGNYGNIRVGKRIKKVHRVAWETAYGEIPEGMYVLHTCDTPPCILPWHLYLGSQIDNMQDSLISGNNANINKTRCKQGHKFTVENTYISPTNKRSCRICRRTADTRRYYRDMGD</sequence>
<accession>A0A0F8W203</accession>
<dbReference type="Pfam" id="PF13392">
    <property type="entry name" value="HNH_3"/>
    <property type="match status" value="1"/>
</dbReference>
<protein>
    <recommendedName>
        <fullName evidence="1">HNH nuclease domain-containing protein</fullName>
    </recommendedName>
</protein>
<reference evidence="2" key="1">
    <citation type="journal article" date="2015" name="Nature">
        <title>Complex archaea that bridge the gap between prokaryotes and eukaryotes.</title>
        <authorList>
            <person name="Spang A."/>
            <person name="Saw J.H."/>
            <person name="Jorgensen S.L."/>
            <person name="Zaremba-Niedzwiedzka K."/>
            <person name="Martijn J."/>
            <person name="Lind A.E."/>
            <person name="van Eijk R."/>
            <person name="Schleper C."/>
            <person name="Guy L."/>
            <person name="Ettema T.J."/>
        </authorList>
    </citation>
    <scope>NUCLEOTIDE SEQUENCE</scope>
</reference>
<dbReference type="InterPro" id="IPR044930">
    <property type="entry name" value="Homing_endonuclease_His-Me"/>
</dbReference>
<organism evidence="2">
    <name type="scientific">marine sediment metagenome</name>
    <dbReference type="NCBI Taxonomy" id="412755"/>
    <lineage>
        <taxon>unclassified sequences</taxon>
        <taxon>metagenomes</taxon>
        <taxon>ecological metagenomes</taxon>
    </lineage>
</organism>
<comment type="caution">
    <text evidence="2">The sequence shown here is derived from an EMBL/GenBank/DDBJ whole genome shotgun (WGS) entry which is preliminary data.</text>
</comment>
<feature type="non-terminal residue" evidence="2">
    <location>
        <position position="1"/>
    </location>
</feature>
<gene>
    <name evidence="2" type="ORF">LCGC14_3121970</name>
</gene>
<dbReference type="Gene3D" id="3.90.75.10">
    <property type="entry name" value="Homing Intron 3 (I-ppo) Encoded Endonuclease, Chain A"/>
    <property type="match status" value="1"/>
</dbReference>
<evidence type="ECO:0000313" key="2">
    <source>
        <dbReference type="EMBL" id="KKK50742.1"/>
    </source>
</evidence>
<dbReference type="InterPro" id="IPR044925">
    <property type="entry name" value="His-Me_finger_sf"/>
</dbReference>
<feature type="domain" description="HNH nuclease" evidence="1">
    <location>
        <begin position="34"/>
        <end position="78"/>
    </location>
</feature>
<dbReference type="SUPFAM" id="SSF54060">
    <property type="entry name" value="His-Me finger endonucleases"/>
    <property type="match status" value="1"/>
</dbReference>